<feature type="domain" description="OmpA-like" evidence="10">
    <location>
        <begin position="354"/>
        <end position="472"/>
    </location>
</feature>
<feature type="region of interest" description="Disordered" evidence="8">
    <location>
        <begin position="80"/>
        <end position="132"/>
    </location>
</feature>
<comment type="caution">
    <text evidence="11">The sequence shown here is derived from an EMBL/GenBank/DDBJ whole genome shotgun (WGS) entry which is preliminary data.</text>
</comment>
<dbReference type="InterPro" id="IPR036737">
    <property type="entry name" value="OmpA-like_sf"/>
</dbReference>
<dbReference type="PROSITE" id="PS51123">
    <property type="entry name" value="OMPA_2"/>
    <property type="match status" value="1"/>
</dbReference>
<reference evidence="11 12" key="1">
    <citation type="submission" date="2023-08" db="EMBL/GenBank/DDBJ databases">
        <title>Implementing the SeqCode for naming new Mesorhizobium species isolated from Vachellia karroo root nodules.</title>
        <authorList>
            <person name="Van Lill M."/>
        </authorList>
    </citation>
    <scope>NUCLEOTIDE SEQUENCE [LARGE SCALE GENOMIC DNA]</scope>
    <source>
        <strain evidence="11 12">VK3E</strain>
    </source>
</reference>
<keyword evidence="6 7" id="KW-0472">Membrane</keyword>
<dbReference type="CDD" id="cd07185">
    <property type="entry name" value="OmpA_C-like"/>
    <property type="match status" value="1"/>
</dbReference>
<evidence type="ECO:0000256" key="6">
    <source>
        <dbReference type="ARBA" id="ARBA00023136"/>
    </source>
</evidence>
<dbReference type="Gene3D" id="3.30.1330.60">
    <property type="entry name" value="OmpA-like domain"/>
    <property type="match status" value="1"/>
</dbReference>
<keyword evidence="3" id="KW-1003">Cell membrane</keyword>
<keyword evidence="12" id="KW-1185">Reference proteome</keyword>
<evidence type="ECO:0000256" key="5">
    <source>
        <dbReference type="ARBA" id="ARBA00022989"/>
    </source>
</evidence>
<dbReference type="Pfam" id="PF00691">
    <property type="entry name" value="OmpA"/>
    <property type="match status" value="1"/>
</dbReference>
<evidence type="ECO:0000256" key="3">
    <source>
        <dbReference type="ARBA" id="ARBA00022475"/>
    </source>
</evidence>
<dbReference type="InterPro" id="IPR025713">
    <property type="entry name" value="MotB-like_N_dom"/>
</dbReference>
<dbReference type="EMBL" id="JAVIIS010000003">
    <property type="protein sequence ID" value="MDX8438581.1"/>
    <property type="molecule type" value="Genomic_DNA"/>
</dbReference>
<feature type="region of interest" description="Disordered" evidence="8">
    <location>
        <begin position="197"/>
        <end position="216"/>
    </location>
</feature>
<dbReference type="InterPro" id="IPR050330">
    <property type="entry name" value="Bact_OuterMem_StrucFunc"/>
</dbReference>
<dbReference type="PANTHER" id="PTHR30329:SF21">
    <property type="entry name" value="LIPOPROTEIN YIAD-RELATED"/>
    <property type="match status" value="1"/>
</dbReference>
<feature type="region of interest" description="Disordered" evidence="8">
    <location>
        <begin position="247"/>
        <end position="321"/>
    </location>
</feature>
<evidence type="ECO:0000256" key="9">
    <source>
        <dbReference type="SAM" id="Phobius"/>
    </source>
</evidence>
<evidence type="ECO:0000256" key="1">
    <source>
        <dbReference type="ARBA" id="ARBA00004162"/>
    </source>
</evidence>
<feature type="compositionally biased region" description="Basic and acidic residues" evidence="8">
    <location>
        <begin position="202"/>
        <end position="216"/>
    </location>
</feature>
<evidence type="ECO:0000313" key="11">
    <source>
        <dbReference type="EMBL" id="MDX8438581.1"/>
    </source>
</evidence>
<keyword evidence="5 9" id="KW-1133">Transmembrane helix</keyword>
<dbReference type="RefSeq" id="WP_320212458.1">
    <property type="nucleotide sequence ID" value="NZ_JAVIIS010000003.1"/>
</dbReference>
<accession>A0ABU4WRC8</accession>
<dbReference type="NCBIfam" id="NF004651">
    <property type="entry name" value="PRK05996.1"/>
    <property type="match status" value="1"/>
</dbReference>
<evidence type="ECO:0000256" key="8">
    <source>
        <dbReference type="SAM" id="MobiDB-lite"/>
    </source>
</evidence>
<evidence type="ECO:0000313" key="12">
    <source>
        <dbReference type="Proteomes" id="UP001272097"/>
    </source>
</evidence>
<feature type="compositionally biased region" description="Basic and acidic residues" evidence="8">
    <location>
        <begin position="107"/>
        <end position="132"/>
    </location>
</feature>
<feature type="transmembrane region" description="Helical" evidence="9">
    <location>
        <begin position="34"/>
        <end position="53"/>
    </location>
</feature>
<feature type="compositionally biased region" description="Basic and acidic residues" evidence="8">
    <location>
        <begin position="262"/>
        <end position="313"/>
    </location>
</feature>
<comment type="similarity">
    <text evidence="2">Belongs to the MotB family.</text>
</comment>
<name>A0ABU4WRC8_9HYPH</name>
<evidence type="ECO:0000256" key="2">
    <source>
        <dbReference type="ARBA" id="ARBA00008914"/>
    </source>
</evidence>
<evidence type="ECO:0000256" key="4">
    <source>
        <dbReference type="ARBA" id="ARBA00022692"/>
    </source>
</evidence>
<dbReference type="Pfam" id="PF13677">
    <property type="entry name" value="MotB_plug"/>
    <property type="match status" value="1"/>
</dbReference>
<gene>
    <name evidence="11" type="ORF">RFM51_03180</name>
</gene>
<dbReference type="InterPro" id="IPR006665">
    <property type="entry name" value="OmpA-like"/>
</dbReference>
<keyword evidence="4 9" id="KW-0812">Transmembrane</keyword>
<dbReference type="Proteomes" id="UP001272097">
    <property type="component" value="Unassembled WGS sequence"/>
</dbReference>
<protein>
    <submittedName>
        <fullName evidence="11">MotB family protein</fullName>
    </submittedName>
</protein>
<proteinExistence type="inferred from homology"/>
<sequence>MSAIDHAEPRHEIIIVKRNHDGHDDDHHGGVWKIAFADFMTAMMCFFLVMWLINAANEQTKAAVASYFNPVELIDRNSSRKGLEDLGDGPSKVGLTSDNPQDGATKAGDDGKGGAGSSERRQTKDGAQDAQLSDEKLFADPYAVLAEIAADTGVMQNVSAKGEGGAQAAGPATGASGGESYRDPFAPDFWSQQVAAPVAEATAERARIEGDPAKPGEKVATVAVPKVKAVPAAPSLTAAPLEPLAIPAKTDAKSGQKAAQGEVEKAASEGNKSEKAQGGKAEADKRELAAGDTKAEAAKADKAEPEQAADKGNKAPSKAALQQAADIKKELAKAFLPGEKLADGVSVEATDKGVVISITDQLDFGMFEIGSAMPRRELVLAMEKIGHIINEKKGTITISGHTDARPFRSDTYDNWRLSTARAHSAYYMLVRGGVDESRVTEVAGFADRQPKIASDPMAAANRRIEILMAAGG</sequence>
<evidence type="ECO:0000259" key="10">
    <source>
        <dbReference type="PROSITE" id="PS51123"/>
    </source>
</evidence>
<comment type="subcellular location">
    <subcellularLocation>
        <location evidence="1">Cell membrane</location>
        <topology evidence="1">Single-pass membrane protein</topology>
    </subcellularLocation>
</comment>
<dbReference type="SUPFAM" id="SSF103088">
    <property type="entry name" value="OmpA-like"/>
    <property type="match status" value="1"/>
</dbReference>
<organism evidence="11 12">
    <name type="scientific">Mesorhizobium australafricanum</name>
    <dbReference type="NCBI Taxonomy" id="3072311"/>
    <lineage>
        <taxon>Bacteria</taxon>
        <taxon>Pseudomonadati</taxon>
        <taxon>Pseudomonadota</taxon>
        <taxon>Alphaproteobacteria</taxon>
        <taxon>Hyphomicrobiales</taxon>
        <taxon>Phyllobacteriaceae</taxon>
        <taxon>Mesorhizobium</taxon>
    </lineage>
</organism>
<evidence type="ECO:0000256" key="7">
    <source>
        <dbReference type="PROSITE-ProRule" id="PRU00473"/>
    </source>
</evidence>
<dbReference type="PANTHER" id="PTHR30329">
    <property type="entry name" value="STATOR ELEMENT OF FLAGELLAR MOTOR COMPLEX"/>
    <property type="match status" value="1"/>
</dbReference>